<evidence type="ECO:0000256" key="2">
    <source>
        <dbReference type="RuleBase" id="RU362039"/>
    </source>
</evidence>
<reference evidence="5" key="1">
    <citation type="submission" date="2016-10" db="EMBL/GenBank/DDBJ databases">
        <authorList>
            <person name="Varghese N."/>
            <person name="Submissions S."/>
        </authorList>
    </citation>
    <scope>NUCLEOTIDE SEQUENCE [LARGE SCALE GENOMIC DNA]</scope>
    <source>
        <strain evidence="5">DSM 23256</strain>
    </source>
</reference>
<dbReference type="PANTHER" id="PTHR43165">
    <property type="entry name" value="METALLOPHOSPHOESTERASE"/>
    <property type="match status" value="1"/>
</dbReference>
<dbReference type="STRING" id="1123285.SAMN05660235_01487"/>
<dbReference type="OrthoDB" id="9800565at2"/>
<dbReference type="CDD" id="cd00841">
    <property type="entry name" value="MPP_YfcE"/>
    <property type="match status" value="1"/>
</dbReference>
<dbReference type="InterPro" id="IPR024654">
    <property type="entry name" value="Calcineurin-like_PHP_lpxH"/>
</dbReference>
<evidence type="ECO:0000259" key="3">
    <source>
        <dbReference type="Pfam" id="PF12850"/>
    </source>
</evidence>
<gene>
    <name evidence="4" type="ORF">SAMN05660235_01487</name>
</gene>
<dbReference type="InterPro" id="IPR041802">
    <property type="entry name" value="MPP_YfcE"/>
</dbReference>
<comment type="similarity">
    <text evidence="1 2">Belongs to the metallophosphoesterase superfamily. YfcE family.</text>
</comment>
<name>A0A1G7KV03_9FIRM</name>
<dbReference type="NCBIfam" id="TIGR00040">
    <property type="entry name" value="yfcE"/>
    <property type="match status" value="1"/>
</dbReference>
<evidence type="ECO:0000313" key="5">
    <source>
        <dbReference type="Proteomes" id="UP000243333"/>
    </source>
</evidence>
<sequence length="185" mass="20175">MKVGIVSDTHGCVATWRKIYNRYFRDMDVIIHAGDVLYHGPRNAIPDEYDPKALAEELNNCPIPIVAACGNCDAEVDGMVLNIPIQSPYTYLRLENVSVLVNHGHNLSDDAKHALAEKMRVSLFVTGHTHVAALTKQNGCIFLNPGSPAMSKRPDGVGTIARMIGSRIEVLDIESGKVLLAEELG</sequence>
<dbReference type="Gene3D" id="3.60.21.10">
    <property type="match status" value="1"/>
</dbReference>
<dbReference type="Pfam" id="PF12850">
    <property type="entry name" value="Metallophos_2"/>
    <property type="match status" value="1"/>
</dbReference>
<dbReference type="SUPFAM" id="SSF56300">
    <property type="entry name" value="Metallo-dependent phosphatases"/>
    <property type="match status" value="1"/>
</dbReference>
<dbReference type="InterPro" id="IPR053193">
    <property type="entry name" value="MetalloPDE_YfcE-like"/>
</dbReference>
<accession>A0A1G7KV03</accession>
<dbReference type="PANTHER" id="PTHR43165:SF1">
    <property type="entry name" value="PHOSPHODIESTERASE MJ0936"/>
    <property type="match status" value="1"/>
</dbReference>
<comment type="cofactor">
    <cofactor evidence="2">
        <name>a divalent metal cation</name>
        <dbReference type="ChEBI" id="CHEBI:60240"/>
    </cofactor>
</comment>
<dbReference type="InterPro" id="IPR029052">
    <property type="entry name" value="Metallo-depent_PP-like"/>
</dbReference>
<dbReference type="RefSeq" id="WP_093689565.1">
    <property type="nucleotide sequence ID" value="NZ_FNBU01000009.1"/>
</dbReference>
<dbReference type="GO" id="GO:0016787">
    <property type="term" value="F:hydrolase activity"/>
    <property type="evidence" value="ECO:0007669"/>
    <property type="project" value="UniProtKB-UniRule"/>
</dbReference>
<dbReference type="AlphaFoldDB" id="A0A1G7KV03"/>
<protein>
    <recommendedName>
        <fullName evidence="2">Phosphoesterase</fullName>
        <ecNumber evidence="2">3.1.4.-</ecNumber>
    </recommendedName>
</protein>
<dbReference type="EMBL" id="FNBU01000009">
    <property type="protein sequence ID" value="SDF40559.1"/>
    <property type="molecule type" value="Genomic_DNA"/>
</dbReference>
<organism evidence="4 5">
    <name type="scientific">Sporolituus thermophilus DSM 23256</name>
    <dbReference type="NCBI Taxonomy" id="1123285"/>
    <lineage>
        <taxon>Bacteria</taxon>
        <taxon>Bacillati</taxon>
        <taxon>Bacillota</taxon>
        <taxon>Negativicutes</taxon>
        <taxon>Selenomonadales</taxon>
        <taxon>Sporomusaceae</taxon>
        <taxon>Sporolituus</taxon>
    </lineage>
</organism>
<evidence type="ECO:0000256" key="1">
    <source>
        <dbReference type="ARBA" id="ARBA00008950"/>
    </source>
</evidence>
<dbReference type="InterPro" id="IPR000979">
    <property type="entry name" value="Phosphodiesterase_MJ0936/Vps29"/>
</dbReference>
<keyword evidence="5" id="KW-1185">Reference proteome</keyword>
<dbReference type="NCBIfam" id="NF006988">
    <property type="entry name" value="PRK09453.1"/>
    <property type="match status" value="1"/>
</dbReference>
<keyword evidence="2" id="KW-0479">Metal-binding</keyword>
<dbReference type="Proteomes" id="UP000243333">
    <property type="component" value="Unassembled WGS sequence"/>
</dbReference>
<dbReference type="GO" id="GO:0046872">
    <property type="term" value="F:metal ion binding"/>
    <property type="evidence" value="ECO:0007669"/>
    <property type="project" value="UniProtKB-KW"/>
</dbReference>
<proteinExistence type="inferred from homology"/>
<feature type="domain" description="Calcineurin-like phosphoesterase" evidence="3">
    <location>
        <begin position="1"/>
        <end position="155"/>
    </location>
</feature>
<dbReference type="EC" id="3.1.4.-" evidence="2"/>
<evidence type="ECO:0000313" key="4">
    <source>
        <dbReference type="EMBL" id="SDF40559.1"/>
    </source>
</evidence>